<organism evidence="1 2">
    <name type="scientific">Jimgerdemannia flammicorona</name>
    <dbReference type="NCBI Taxonomy" id="994334"/>
    <lineage>
        <taxon>Eukaryota</taxon>
        <taxon>Fungi</taxon>
        <taxon>Fungi incertae sedis</taxon>
        <taxon>Mucoromycota</taxon>
        <taxon>Mucoromycotina</taxon>
        <taxon>Endogonomycetes</taxon>
        <taxon>Endogonales</taxon>
        <taxon>Endogonaceae</taxon>
        <taxon>Jimgerdemannia</taxon>
    </lineage>
</organism>
<dbReference type="EMBL" id="RBNI01009802">
    <property type="protein sequence ID" value="RUP44014.1"/>
    <property type="molecule type" value="Genomic_DNA"/>
</dbReference>
<reference evidence="1 2" key="1">
    <citation type="journal article" date="2018" name="New Phytol.">
        <title>Phylogenomics of Endogonaceae and evolution of mycorrhizas within Mucoromycota.</title>
        <authorList>
            <person name="Chang Y."/>
            <person name="Desiro A."/>
            <person name="Na H."/>
            <person name="Sandor L."/>
            <person name="Lipzen A."/>
            <person name="Clum A."/>
            <person name="Barry K."/>
            <person name="Grigoriev I.V."/>
            <person name="Martin F.M."/>
            <person name="Stajich J.E."/>
            <person name="Smith M.E."/>
            <person name="Bonito G."/>
            <person name="Spatafora J.W."/>
        </authorList>
    </citation>
    <scope>NUCLEOTIDE SEQUENCE [LARGE SCALE GENOMIC DNA]</scope>
    <source>
        <strain evidence="1 2">GMNB39</strain>
    </source>
</reference>
<dbReference type="InterPro" id="IPR036396">
    <property type="entry name" value="Cyt_P450_sf"/>
</dbReference>
<accession>A0A433CZK1</accession>
<dbReference type="GO" id="GO:0020037">
    <property type="term" value="F:heme binding"/>
    <property type="evidence" value="ECO:0007669"/>
    <property type="project" value="InterPro"/>
</dbReference>
<dbReference type="GO" id="GO:0005506">
    <property type="term" value="F:iron ion binding"/>
    <property type="evidence" value="ECO:0007669"/>
    <property type="project" value="InterPro"/>
</dbReference>
<feature type="non-terminal residue" evidence="1">
    <location>
        <position position="1"/>
    </location>
</feature>
<evidence type="ECO:0000313" key="1">
    <source>
        <dbReference type="EMBL" id="RUP44014.1"/>
    </source>
</evidence>
<dbReference type="Gene3D" id="1.10.630.10">
    <property type="entry name" value="Cytochrome P450"/>
    <property type="match status" value="1"/>
</dbReference>
<dbReference type="GO" id="GO:0016705">
    <property type="term" value="F:oxidoreductase activity, acting on paired donors, with incorporation or reduction of molecular oxygen"/>
    <property type="evidence" value="ECO:0007669"/>
    <property type="project" value="InterPro"/>
</dbReference>
<proteinExistence type="predicted"/>
<comment type="caution">
    <text evidence="1">The sequence shown here is derived from an EMBL/GenBank/DDBJ whole genome shotgun (WGS) entry which is preliminary data.</text>
</comment>
<dbReference type="Proteomes" id="UP000268093">
    <property type="component" value="Unassembled WGS sequence"/>
</dbReference>
<evidence type="ECO:0000313" key="2">
    <source>
        <dbReference type="Proteomes" id="UP000268093"/>
    </source>
</evidence>
<dbReference type="GO" id="GO:0004497">
    <property type="term" value="F:monooxygenase activity"/>
    <property type="evidence" value="ECO:0007669"/>
    <property type="project" value="InterPro"/>
</dbReference>
<keyword evidence="2" id="KW-1185">Reference proteome</keyword>
<gene>
    <name evidence="1" type="ORF">BC936DRAFT_150078</name>
</gene>
<protein>
    <submittedName>
        <fullName evidence="1">Uncharacterized protein</fullName>
    </submittedName>
</protein>
<dbReference type="AlphaFoldDB" id="A0A433CZK1"/>
<sequence length="148" mass="17644">KQKLKTSNQPLHLIFPFNHHSSRKTFEPFVLPSHPHVVIPAGVQLVTFIYGLHRDPRYWNEKLKEPLASPDLHRQGILLRRRRHHRPRRVWPVPLRAQGERAGEWRYDRVETDLIKRGLQELRNLLLATRSLRTTYKFECRDLVVLAL</sequence>
<name>A0A433CZK1_9FUNG</name>
<dbReference type="SUPFAM" id="SSF48264">
    <property type="entry name" value="Cytochrome P450"/>
    <property type="match status" value="1"/>
</dbReference>